<dbReference type="Gene3D" id="3.30.9.10">
    <property type="entry name" value="D-Amino Acid Oxidase, subunit A, domain 2"/>
    <property type="match status" value="1"/>
</dbReference>
<dbReference type="PRINTS" id="PR00420">
    <property type="entry name" value="RNGMNOXGNASE"/>
</dbReference>
<evidence type="ECO:0000313" key="9">
    <source>
        <dbReference type="Proteomes" id="UP001274830"/>
    </source>
</evidence>
<feature type="region of interest" description="Disordered" evidence="5">
    <location>
        <begin position="342"/>
        <end position="365"/>
    </location>
</feature>
<dbReference type="PANTHER" id="PTHR43476">
    <property type="entry name" value="3-(3-HYDROXY-PHENYL)PROPIONATE/3-HYDROXYCINNAMIC ACID HYDROXYLASE"/>
    <property type="match status" value="1"/>
</dbReference>
<evidence type="ECO:0000256" key="4">
    <source>
        <dbReference type="ARBA" id="ARBA00023027"/>
    </source>
</evidence>
<evidence type="ECO:0000256" key="5">
    <source>
        <dbReference type="SAM" id="MobiDB-lite"/>
    </source>
</evidence>
<keyword evidence="2" id="KW-0274">FAD</keyword>
<evidence type="ECO:0000256" key="2">
    <source>
        <dbReference type="ARBA" id="ARBA00022827"/>
    </source>
</evidence>
<dbReference type="GO" id="GO:0071949">
    <property type="term" value="F:FAD binding"/>
    <property type="evidence" value="ECO:0007669"/>
    <property type="project" value="InterPro"/>
</dbReference>
<feature type="compositionally biased region" description="Basic and acidic residues" evidence="5">
    <location>
        <begin position="352"/>
        <end position="365"/>
    </location>
</feature>
<dbReference type="InterPro" id="IPR050631">
    <property type="entry name" value="PheA/TfdB_FAD_monoxygenase"/>
</dbReference>
<reference evidence="8" key="1">
    <citation type="submission" date="2023-07" db="EMBL/GenBank/DDBJ databases">
        <title>Black Yeasts Isolated from many extreme environments.</title>
        <authorList>
            <person name="Coleine C."/>
            <person name="Stajich J.E."/>
            <person name="Selbmann L."/>
        </authorList>
    </citation>
    <scope>NUCLEOTIDE SEQUENCE</scope>
    <source>
        <strain evidence="8">CCFEE 5485</strain>
    </source>
</reference>
<sequence length="411" mass="45145">MTVIVVGAGPVGLLATLRLAQAGIDVTCLEALDAVNDSPRAMAYHPVATRELDRAGVLTDIRKRGGSSGSGICWRQTKTGEVIAKLERGANKDFPYENLVIGQHELAAIIIEHLQRCDNAELLFGRKVTALDQTSGSEVRLTVTNTKTNQEEEHCASYLVAADGGRSTVRHLLNISFEGFTYSEQLVSTNVYYPFDDYGWMDGNFCIDPEHWALIARINDKGLWRVSYGELDGLTVEQIMQRQPWKFAQLFPGPKPPQYKLDQASPYRLNQRCADRFKEGRVMLVGDAAHLCNPFGGLGLTGGILDAAAAADALIGIHEGKTSDAILEKYAEVRKEIFEETVNPQSQSNKQRMHDGDPGTIGERDPLLKTLRNASADQKQQIRAHATLAVDMDEFFDGIDSRADALSISAP</sequence>
<keyword evidence="9" id="KW-1185">Reference proteome</keyword>
<dbReference type="PANTHER" id="PTHR43476:SF4">
    <property type="entry name" value="BLR0106 PROTEIN"/>
    <property type="match status" value="1"/>
</dbReference>
<name>A0AAE0WFG7_9PEZI</name>
<accession>A0AAE0WFG7</accession>
<feature type="chain" id="PRO_5042192914" description="FAD-binding domain-containing protein" evidence="6">
    <location>
        <begin position="23"/>
        <end position="411"/>
    </location>
</feature>
<feature type="signal peptide" evidence="6">
    <location>
        <begin position="1"/>
        <end position="22"/>
    </location>
</feature>
<evidence type="ECO:0000256" key="3">
    <source>
        <dbReference type="ARBA" id="ARBA00023002"/>
    </source>
</evidence>
<protein>
    <recommendedName>
        <fullName evidence="7">FAD-binding domain-containing protein</fullName>
    </recommendedName>
</protein>
<feature type="domain" description="FAD-binding" evidence="7">
    <location>
        <begin position="2"/>
        <end position="342"/>
    </location>
</feature>
<dbReference type="InterPro" id="IPR002938">
    <property type="entry name" value="FAD-bd"/>
</dbReference>
<evidence type="ECO:0000313" key="8">
    <source>
        <dbReference type="EMBL" id="KAK3670956.1"/>
    </source>
</evidence>
<keyword evidence="3" id="KW-0560">Oxidoreductase</keyword>
<dbReference type="InterPro" id="IPR036188">
    <property type="entry name" value="FAD/NAD-bd_sf"/>
</dbReference>
<dbReference type="AlphaFoldDB" id="A0AAE0WFG7"/>
<evidence type="ECO:0000256" key="1">
    <source>
        <dbReference type="ARBA" id="ARBA00022630"/>
    </source>
</evidence>
<comment type="caution">
    <text evidence="8">The sequence shown here is derived from an EMBL/GenBank/DDBJ whole genome shotgun (WGS) entry which is preliminary data.</text>
</comment>
<gene>
    <name evidence="8" type="ORF">LTR78_009234</name>
</gene>
<dbReference type="Gene3D" id="3.50.50.60">
    <property type="entry name" value="FAD/NAD(P)-binding domain"/>
    <property type="match status" value="1"/>
</dbReference>
<evidence type="ECO:0000256" key="6">
    <source>
        <dbReference type="SAM" id="SignalP"/>
    </source>
</evidence>
<dbReference type="EMBL" id="JAUTXT010000049">
    <property type="protein sequence ID" value="KAK3670956.1"/>
    <property type="molecule type" value="Genomic_DNA"/>
</dbReference>
<evidence type="ECO:0000259" key="7">
    <source>
        <dbReference type="Pfam" id="PF01494"/>
    </source>
</evidence>
<organism evidence="8 9">
    <name type="scientific">Recurvomyces mirabilis</name>
    <dbReference type="NCBI Taxonomy" id="574656"/>
    <lineage>
        <taxon>Eukaryota</taxon>
        <taxon>Fungi</taxon>
        <taxon>Dikarya</taxon>
        <taxon>Ascomycota</taxon>
        <taxon>Pezizomycotina</taxon>
        <taxon>Dothideomycetes</taxon>
        <taxon>Dothideomycetidae</taxon>
        <taxon>Mycosphaerellales</taxon>
        <taxon>Teratosphaeriaceae</taxon>
        <taxon>Recurvomyces</taxon>
    </lineage>
</organism>
<keyword evidence="6" id="KW-0732">Signal</keyword>
<dbReference type="GO" id="GO:0016491">
    <property type="term" value="F:oxidoreductase activity"/>
    <property type="evidence" value="ECO:0007669"/>
    <property type="project" value="UniProtKB-KW"/>
</dbReference>
<dbReference type="SUPFAM" id="SSF51905">
    <property type="entry name" value="FAD/NAD(P)-binding domain"/>
    <property type="match status" value="1"/>
</dbReference>
<proteinExistence type="predicted"/>
<dbReference type="Proteomes" id="UP001274830">
    <property type="component" value="Unassembled WGS sequence"/>
</dbReference>
<keyword evidence="1" id="KW-0285">Flavoprotein</keyword>
<dbReference type="Pfam" id="PF01494">
    <property type="entry name" value="FAD_binding_3"/>
    <property type="match status" value="1"/>
</dbReference>
<keyword evidence="4" id="KW-0520">NAD</keyword>